<accession>A0A4Q7YXD3</accession>
<dbReference type="AlphaFoldDB" id="A0A4Q7YXD3"/>
<evidence type="ECO:0000313" key="2">
    <source>
        <dbReference type="Proteomes" id="UP000292958"/>
    </source>
</evidence>
<evidence type="ECO:0000313" key="1">
    <source>
        <dbReference type="EMBL" id="RZU41749.1"/>
    </source>
</evidence>
<comment type="caution">
    <text evidence="1">The sequence shown here is derived from an EMBL/GenBank/DDBJ whole genome shotgun (WGS) entry which is preliminary data.</text>
</comment>
<gene>
    <name evidence="1" type="ORF">BDD14_3282</name>
</gene>
<keyword evidence="2" id="KW-1185">Reference proteome</keyword>
<dbReference type="EMBL" id="SHKW01000001">
    <property type="protein sequence ID" value="RZU41749.1"/>
    <property type="molecule type" value="Genomic_DNA"/>
</dbReference>
<organism evidence="1 2">
    <name type="scientific">Edaphobacter modestus</name>
    <dbReference type="NCBI Taxonomy" id="388466"/>
    <lineage>
        <taxon>Bacteria</taxon>
        <taxon>Pseudomonadati</taxon>
        <taxon>Acidobacteriota</taxon>
        <taxon>Terriglobia</taxon>
        <taxon>Terriglobales</taxon>
        <taxon>Acidobacteriaceae</taxon>
        <taxon>Edaphobacter</taxon>
    </lineage>
</organism>
<proteinExistence type="predicted"/>
<sequence length="68" mass="7725">MGQSHRKDQKKTNVWGERFKLGSTINSFTAIENSCLVTLQVLIEESQRVCLGNMEVVKALLVVQFRSK</sequence>
<reference evidence="1 2" key="1">
    <citation type="submission" date="2019-02" db="EMBL/GenBank/DDBJ databases">
        <title>Genomic Encyclopedia of Archaeal and Bacterial Type Strains, Phase II (KMG-II): from individual species to whole genera.</title>
        <authorList>
            <person name="Goeker M."/>
        </authorList>
    </citation>
    <scope>NUCLEOTIDE SEQUENCE [LARGE SCALE GENOMIC DNA]</scope>
    <source>
        <strain evidence="1 2">DSM 18101</strain>
    </source>
</reference>
<name>A0A4Q7YXD3_9BACT</name>
<protein>
    <submittedName>
        <fullName evidence="1">Uncharacterized protein</fullName>
    </submittedName>
</protein>
<dbReference type="Proteomes" id="UP000292958">
    <property type="component" value="Unassembled WGS sequence"/>
</dbReference>